<dbReference type="OrthoDB" id="5625524at2"/>
<dbReference type="EMBL" id="QQAX01000005">
    <property type="protein sequence ID" value="RDI46519.1"/>
    <property type="molecule type" value="Genomic_DNA"/>
</dbReference>
<dbReference type="AlphaFoldDB" id="A0A370GST8"/>
<dbReference type="InterPro" id="IPR049640">
    <property type="entry name" value="CBU_0585/lpg0581-like"/>
</dbReference>
<dbReference type="RefSeq" id="WP_114833814.1">
    <property type="nucleotide sequence ID" value="NZ_LR699114.1"/>
</dbReference>
<proteinExistence type="predicted"/>
<sequence>MINIKELLGLTYYTSELDQFLSDFDKKHPKLSASQRKEKDKYDRIYRLRDKPIQDGLEHTFWDKF</sequence>
<keyword evidence="2" id="KW-1185">Reference proteome</keyword>
<comment type="caution">
    <text evidence="1">The sequence shown here is derived from an EMBL/GenBank/DDBJ whole genome shotgun (WGS) entry which is preliminary data.</text>
</comment>
<dbReference type="Proteomes" id="UP000254720">
    <property type="component" value="Unassembled WGS sequence"/>
</dbReference>
<accession>A0A370GST8</accession>
<organism evidence="1 2">
    <name type="scientific">Aquicella lusitana</name>
    <dbReference type="NCBI Taxonomy" id="254246"/>
    <lineage>
        <taxon>Bacteria</taxon>
        <taxon>Pseudomonadati</taxon>
        <taxon>Pseudomonadota</taxon>
        <taxon>Gammaproteobacteria</taxon>
        <taxon>Legionellales</taxon>
        <taxon>Coxiellaceae</taxon>
        <taxon>Aquicella</taxon>
    </lineage>
</organism>
<reference evidence="1 2" key="1">
    <citation type="submission" date="2018-07" db="EMBL/GenBank/DDBJ databases">
        <title>Genomic Encyclopedia of Type Strains, Phase IV (KMG-IV): sequencing the most valuable type-strain genomes for metagenomic binning, comparative biology and taxonomic classification.</title>
        <authorList>
            <person name="Goeker M."/>
        </authorList>
    </citation>
    <scope>NUCLEOTIDE SEQUENCE [LARGE SCALE GENOMIC DNA]</scope>
    <source>
        <strain evidence="1 2">DSM 16500</strain>
    </source>
</reference>
<protein>
    <submittedName>
        <fullName evidence="1">Uncharacterized protein DUF3460</fullName>
    </submittedName>
</protein>
<evidence type="ECO:0000313" key="1">
    <source>
        <dbReference type="EMBL" id="RDI46519.1"/>
    </source>
</evidence>
<gene>
    <name evidence="1" type="ORF">C8D86_10543</name>
</gene>
<dbReference type="NCBIfam" id="NF041950">
    <property type="entry name" value="CBU_0585_fam"/>
    <property type="match status" value="1"/>
</dbReference>
<evidence type="ECO:0000313" key="2">
    <source>
        <dbReference type="Proteomes" id="UP000254720"/>
    </source>
</evidence>
<name>A0A370GST8_9COXI</name>